<reference evidence="1 2" key="1">
    <citation type="submission" date="2017-02" db="EMBL/GenBank/DDBJ databases">
        <title>Whole genome sequencing of Helicobacter bilis strain AAQJH.</title>
        <authorList>
            <person name="Conlan S."/>
            <person name="Thomas P.J."/>
            <person name="Mullikin J."/>
            <person name="Palmore T.N."/>
            <person name="Frank K.M."/>
            <person name="Segre J.A."/>
        </authorList>
    </citation>
    <scope>NUCLEOTIDE SEQUENCE [LARGE SCALE GENOMIC DNA]</scope>
    <source>
        <strain evidence="1 2">AAQJH</strain>
    </source>
</reference>
<dbReference type="AlphaFoldDB" id="A0A1Q2LFJ2"/>
<organism evidence="1 2">
    <name type="scientific">Helicobacter bilis</name>
    <dbReference type="NCBI Taxonomy" id="37372"/>
    <lineage>
        <taxon>Bacteria</taxon>
        <taxon>Pseudomonadati</taxon>
        <taxon>Campylobacterota</taxon>
        <taxon>Epsilonproteobacteria</taxon>
        <taxon>Campylobacterales</taxon>
        <taxon>Helicobacteraceae</taxon>
        <taxon>Helicobacter</taxon>
    </lineage>
</organism>
<name>A0A1Q2LFJ2_9HELI</name>
<evidence type="ECO:0000313" key="2">
    <source>
        <dbReference type="Proteomes" id="UP000188298"/>
    </source>
</evidence>
<accession>A0A1Q2LFJ2</accession>
<dbReference type="RefSeq" id="WP_077388285.1">
    <property type="nucleotide sequence ID" value="NZ_CP019645.1"/>
</dbReference>
<dbReference type="KEGG" id="hbl:XJ32_02755"/>
<dbReference type="EMBL" id="CP019645">
    <property type="protein sequence ID" value="AQQ59204.1"/>
    <property type="molecule type" value="Genomic_DNA"/>
</dbReference>
<dbReference type="Proteomes" id="UP000188298">
    <property type="component" value="Chromosome"/>
</dbReference>
<sequence>MKKFLNFIILSSVALFFNGCGWGWLVPYSFQPSYHKFKKMCRMQYDFYEKGIGNEESINNYKNKNGFNNINTWYSGRYYLSASDFSRGKLKWDEFYINCTDFYNKWDKN</sequence>
<proteinExistence type="predicted"/>
<gene>
    <name evidence="1" type="ORF">XJ32_02755</name>
</gene>
<protein>
    <submittedName>
        <fullName evidence="1">Uncharacterized protein</fullName>
    </submittedName>
</protein>
<evidence type="ECO:0000313" key="1">
    <source>
        <dbReference type="EMBL" id="AQQ59204.1"/>
    </source>
</evidence>